<evidence type="ECO:0000313" key="2">
    <source>
        <dbReference type="Proteomes" id="UP000774750"/>
    </source>
</evidence>
<keyword evidence="2" id="KW-1185">Reference proteome</keyword>
<comment type="caution">
    <text evidence="1">The sequence shown here is derived from an EMBL/GenBank/DDBJ whole genome shotgun (WGS) entry which is preliminary data.</text>
</comment>
<protein>
    <submittedName>
        <fullName evidence="1">Uncharacterized protein</fullName>
    </submittedName>
</protein>
<name>A0A938X9M0_9FIRM</name>
<dbReference type="Proteomes" id="UP000774750">
    <property type="component" value="Unassembled WGS sequence"/>
</dbReference>
<organism evidence="1 2">
    <name type="scientific">Merdimmobilis hominis</name>
    <dbReference type="NCBI Taxonomy" id="2897707"/>
    <lineage>
        <taxon>Bacteria</taxon>
        <taxon>Bacillati</taxon>
        <taxon>Bacillota</taxon>
        <taxon>Clostridia</taxon>
        <taxon>Eubacteriales</taxon>
        <taxon>Oscillospiraceae</taxon>
        <taxon>Merdimmobilis</taxon>
    </lineage>
</organism>
<reference evidence="1" key="1">
    <citation type="submission" date="2020-08" db="EMBL/GenBank/DDBJ databases">
        <authorList>
            <person name="Cejkova D."/>
            <person name="Kubasova T."/>
            <person name="Jahodarova E."/>
            <person name="Rychlik I."/>
        </authorList>
    </citation>
    <scope>NUCLEOTIDE SEQUENCE</scope>
    <source>
        <strain evidence="1">An559</strain>
    </source>
</reference>
<dbReference type="RefSeq" id="WP_204448248.1">
    <property type="nucleotide sequence ID" value="NZ_JACJKY010000031.1"/>
</dbReference>
<dbReference type="EMBL" id="JACJKY010000031">
    <property type="protein sequence ID" value="MBM6921892.1"/>
    <property type="molecule type" value="Genomic_DNA"/>
</dbReference>
<reference evidence="1" key="2">
    <citation type="journal article" date="2021" name="Sci. Rep.">
        <title>The distribution of antibiotic resistance genes in chicken gut microbiota commensals.</title>
        <authorList>
            <person name="Juricova H."/>
            <person name="Matiasovicova J."/>
            <person name="Kubasova T."/>
            <person name="Cejkova D."/>
            <person name="Rychlik I."/>
        </authorList>
    </citation>
    <scope>NUCLEOTIDE SEQUENCE</scope>
    <source>
        <strain evidence="1">An559</strain>
    </source>
</reference>
<accession>A0A938X9M0</accession>
<sequence>MYTITICGSMRFSNEMKAIAFILESKYGYNVLQCTYNEQNTEITLEMQENLKKAHLEKINMSDAIYVVDINHYIGCSVKQEIEYAEKRNIKVIFHSEKAVPYTFT</sequence>
<gene>
    <name evidence="1" type="ORF">H6A12_12165</name>
</gene>
<dbReference type="AlphaFoldDB" id="A0A938X9M0"/>
<proteinExistence type="predicted"/>
<evidence type="ECO:0000313" key="1">
    <source>
        <dbReference type="EMBL" id="MBM6921892.1"/>
    </source>
</evidence>